<evidence type="ECO:0000313" key="3">
    <source>
        <dbReference type="WBParaSite" id="jg18696"/>
    </source>
</evidence>
<dbReference type="GO" id="GO:0006631">
    <property type="term" value="P:fatty acid metabolic process"/>
    <property type="evidence" value="ECO:0007669"/>
    <property type="project" value="TreeGrafter"/>
</dbReference>
<keyword evidence="2" id="KW-1185">Reference proteome</keyword>
<accession>A0A915DEV5</accession>
<dbReference type="PANTHER" id="PTHR43201:SF12">
    <property type="entry name" value="AMP-DEPENDENT SYNTHETASE_LIGASE DOMAIN-CONTAINING PROTEIN"/>
    <property type="match status" value="1"/>
</dbReference>
<sequence>MPLEVRKEDVFCLDFARKKKGEFIPYEATIPELVYRKCSSDRIAVIFDSEKLALTFGQLKNEMEQLAAGLLSSGLQQADRILICGHNHSQVLLAALGAARAGLVFSLASPSFNYSDQLKHLLELGQFRALVLFSPNGGSDWANNIVLECCPELQASLKGHTKCKALPKLTHVILANEDHKHAGTFTLSEIYGKSTKERIEKLPHYTQWNCHKLAAIQFTLGSTAPPKSVGLTHYQLINGCRIAANAIGVQRETILSCALPMFRIPVFCLVAFTPFLKESCSVFSEPTPLPRFLFNSIKKYKCTNLLSNAAALRLLLSMARTQKILLPSVNTVILLGERVSTQLLTSIEKIMKNAKKIAVGMLSTEVGAVPILSDNTTNLAKAIGKPLEGYQVRKK</sequence>
<protein>
    <submittedName>
        <fullName evidence="3">AMP-dependent synthetase/ligase domain-containing protein</fullName>
    </submittedName>
</protein>
<organism evidence="2 3">
    <name type="scientific">Ditylenchus dipsaci</name>
    <dbReference type="NCBI Taxonomy" id="166011"/>
    <lineage>
        <taxon>Eukaryota</taxon>
        <taxon>Metazoa</taxon>
        <taxon>Ecdysozoa</taxon>
        <taxon>Nematoda</taxon>
        <taxon>Chromadorea</taxon>
        <taxon>Rhabditida</taxon>
        <taxon>Tylenchina</taxon>
        <taxon>Tylenchomorpha</taxon>
        <taxon>Sphaerularioidea</taxon>
        <taxon>Anguinidae</taxon>
        <taxon>Anguininae</taxon>
        <taxon>Ditylenchus</taxon>
    </lineage>
</organism>
<dbReference type="Proteomes" id="UP000887574">
    <property type="component" value="Unplaced"/>
</dbReference>
<dbReference type="AlphaFoldDB" id="A0A915DEV5"/>
<dbReference type="PANTHER" id="PTHR43201">
    <property type="entry name" value="ACYL-COA SYNTHETASE"/>
    <property type="match status" value="1"/>
</dbReference>
<proteinExistence type="predicted"/>
<dbReference type="InterPro" id="IPR000873">
    <property type="entry name" value="AMP-dep_synth/lig_dom"/>
</dbReference>
<name>A0A915DEV5_9BILA</name>
<evidence type="ECO:0000259" key="1">
    <source>
        <dbReference type="Pfam" id="PF00501"/>
    </source>
</evidence>
<dbReference type="WBParaSite" id="jg18696">
    <property type="protein sequence ID" value="jg18696"/>
    <property type="gene ID" value="jg18696"/>
</dbReference>
<dbReference type="GO" id="GO:0031956">
    <property type="term" value="F:medium-chain fatty acid-CoA ligase activity"/>
    <property type="evidence" value="ECO:0007669"/>
    <property type="project" value="TreeGrafter"/>
</dbReference>
<feature type="domain" description="AMP-dependent synthetase/ligase" evidence="1">
    <location>
        <begin position="40"/>
        <end position="393"/>
    </location>
</feature>
<dbReference type="Gene3D" id="3.40.50.12780">
    <property type="entry name" value="N-terminal domain of ligase-like"/>
    <property type="match status" value="1"/>
</dbReference>
<dbReference type="SUPFAM" id="SSF56801">
    <property type="entry name" value="Acetyl-CoA synthetase-like"/>
    <property type="match status" value="1"/>
</dbReference>
<evidence type="ECO:0000313" key="2">
    <source>
        <dbReference type="Proteomes" id="UP000887574"/>
    </source>
</evidence>
<dbReference type="InterPro" id="IPR042099">
    <property type="entry name" value="ANL_N_sf"/>
</dbReference>
<reference evidence="3" key="1">
    <citation type="submission" date="2022-11" db="UniProtKB">
        <authorList>
            <consortium name="WormBaseParasite"/>
        </authorList>
    </citation>
    <scope>IDENTIFICATION</scope>
</reference>
<dbReference type="Pfam" id="PF00501">
    <property type="entry name" value="AMP-binding"/>
    <property type="match status" value="1"/>
</dbReference>